<sequence length="63" mass="6559">MDHTTLKGRDAARFEAVSTKIIADARREGIAMTEEMVARLPSAVVATLTDSALSEACPPASAG</sequence>
<dbReference type="STRING" id="313368.SAMN04488012_101323"/>
<dbReference type="Proteomes" id="UP000184040">
    <property type="component" value="Unassembled WGS sequence"/>
</dbReference>
<keyword evidence="2" id="KW-1185">Reference proteome</keyword>
<gene>
    <name evidence="1" type="ORF">SAMN04488012_101323</name>
</gene>
<reference evidence="1 2" key="1">
    <citation type="submission" date="2016-11" db="EMBL/GenBank/DDBJ databases">
        <authorList>
            <person name="Jaros S."/>
            <person name="Januszkiewicz K."/>
            <person name="Wedrychowicz H."/>
        </authorList>
    </citation>
    <scope>NUCLEOTIDE SEQUENCE [LARGE SCALE GENOMIC DNA]</scope>
    <source>
        <strain evidence="1 2">DSM 26892</strain>
    </source>
</reference>
<organism evidence="1 2">
    <name type="scientific">Palleronia salina</name>
    <dbReference type="NCBI Taxonomy" id="313368"/>
    <lineage>
        <taxon>Bacteria</taxon>
        <taxon>Pseudomonadati</taxon>
        <taxon>Pseudomonadota</taxon>
        <taxon>Alphaproteobacteria</taxon>
        <taxon>Rhodobacterales</taxon>
        <taxon>Roseobacteraceae</taxon>
        <taxon>Palleronia</taxon>
    </lineage>
</organism>
<proteinExistence type="predicted"/>
<accession>A0A1M6B196</accession>
<dbReference type="EMBL" id="FQZA01000001">
    <property type="protein sequence ID" value="SHI42480.1"/>
    <property type="molecule type" value="Genomic_DNA"/>
</dbReference>
<evidence type="ECO:0000313" key="1">
    <source>
        <dbReference type="EMBL" id="SHI42480.1"/>
    </source>
</evidence>
<evidence type="ECO:0000313" key="2">
    <source>
        <dbReference type="Proteomes" id="UP000184040"/>
    </source>
</evidence>
<dbReference type="RefSeq" id="WP_073125954.1">
    <property type="nucleotide sequence ID" value="NZ_FQZA01000001.1"/>
</dbReference>
<name>A0A1M6B196_9RHOB</name>
<dbReference type="AlphaFoldDB" id="A0A1M6B196"/>
<protein>
    <submittedName>
        <fullName evidence="1">Uncharacterized protein</fullName>
    </submittedName>
</protein>